<keyword evidence="9" id="KW-1185">Reference proteome</keyword>
<organism evidence="8 9">
    <name type="scientific">Aurantiacibacter xanthus</name>
    <dbReference type="NCBI Taxonomy" id="1784712"/>
    <lineage>
        <taxon>Bacteria</taxon>
        <taxon>Pseudomonadati</taxon>
        <taxon>Pseudomonadota</taxon>
        <taxon>Alphaproteobacteria</taxon>
        <taxon>Sphingomonadales</taxon>
        <taxon>Erythrobacteraceae</taxon>
        <taxon>Aurantiacibacter</taxon>
    </lineage>
</organism>
<dbReference type="PANTHER" id="PTHR34597">
    <property type="entry name" value="SLR1661 PROTEIN"/>
    <property type="match status" value="1"/>
</dbReference>
<dbReference type="Pfam" id="PF03865">
    <property type="entry name" value="ShlB"/>
    <property type="match status" value="1"/>
</dbReference>
<dbReference type="PANTHER" id="PTHR34597:SF6">
    <property type="entry name" value="BLR6126 PROTEIN"/>
    <property type="match status" value="1"/>
</dbReference>
<keyword evidence="1" id="KW-1134">Transmembrane beta strand</keyword>
<evidence type="ECO:0000259" key="6">
    <source>
        <dbReference type="Pfam" id="PF03865"/>
    </source>
</evidence>
<evidence type="ECO:0000313" key="9">
    <source>
        <dbReference type="Proteomes" id="UP000265366"/>
    </source>
</evidence>
<feature type="chain" id="PRO_5017482028" evidence="5">
    <location>
        <begin position="17"/>
        <end position="564"/>
    </location>
</feature>
<keyword evidence="1" id="KW-0472">Membrane</keyword>
<reference evidence="8 9" key="1">
    <citation type="submission" date="2018-08" db="EMBL/GenBank/DDBJ databases">
        <title>Erythrobacter zhengii sp.nov., a bacterium isolated from deep-sea sediment.</title>
        <authorList>
            <person name="Fang C."/>
            <person name="Wu Y.-H."/>
            <person name="Sun C."/>
            <person name="Wang H."/>
            <person name="Cheng H."/>
            <person name="Meng F.-X."/>
            <person name="Wang C.-S."/>
            <person name="Xu X.-W."/>
        </authorList>
    </citation>
    <scope>NUCLEOTIDE SEQUENCE [LARGE SCALE GENOMIC DNA]</scope>
    <source>
        <strain evidence="8 9">CCTCC AB 2015396</strain>
    </source>
</reference>
<dbReference type="RefSeq" id="WP_119592783.1">
    <property type="nucleotide sequence ID" value="NZ_QXFM01000088.1"/>
</dbReference>
<evidence type="ECO:0000256" key="1">
    <source>
        <dbReference type="ARBA" id="ARBA00022452"/>
    </source>
</evidence>
<feature type="signal peptide" evidence="5">
    <location>
        <begin position="1"/>
        <end position="16"/>
    </location>
</feature>
<keyword evidence="3" id="KW-0998">Cell outer membrane</keyword>
<feature type="region of interest" description="Disordered" evidence="4">
    <location>
        <begin position="37"/>
        <end position="58"/>
    </location>
</feature>
<name>A0A3A1P3Z1_9SPHN</name>
<dbReference type="GO" id="GO:0046819">
    <property type="term" value="P:protein secretion by the type V secretion system"/>
    <property type="evidence" value="ECO:0007669"/>
    <property type="project" value="TreeGrafter"/>
</dbReference>
<evidence type="ECO:0000259" key="7">
    <source>
        <dbReference type="Pfam" id="PF08479"/>
    </source>
</evidence>
<dbReference type="AlphaFoldDB" id="A0A3A1P3Z1"/>
<dbReference type="InterPro" id="IPR013686">
    <property type="entry name" value="Polypept-transport_assoc_ShlB"/>
</dbReference>
<dbReference type="Gene3D" id="2.40.160.50">
    <property type="entry name" value="membrane protein fhac: a member of the omp85/tpsb transporter family"/>
    <property type="match status" value="1"/>
</dbReference>
<accession>A0A3A1P3Z1</accession>
<evidence type="ECO:0000256" key="3">
    <source>
        <dbReference type="ARBA" id="ARBA00023237"/>
    </source>
</evidence>
<keyword evidence="5" id="KW-0732">Signal</keyword>
<evidence type="ECO:0000256" key="5">
    <source>
        <dbReference type="SAM" id="SignalP"/>
    </source>
</evidence>
<dbReference type="EMBL" id="QXFM01000088">
    <property type="protein sequence ID" value="RIV86278.1"/>
    <property type="molecule type" value="Genomic_DNA"/>
</dbReference>
<proteinExistence type="predicted"/>
<comment type="caution">
    <text evidence="8">The sequence shown here is derived from an EMBL/GenBank/DDBJ whole genome shotgun (WGS) entry which is preliminary data.</text>
</comment>
<protein>
    <submittedName>
        <fullName evidence="8">ShlB/FhaC/HecB family hemolysin secretion/activation protein</fullName>
    </submittedName>
</protein>
<feature type="domain" description="Haemolysin activator HlyB C-terminal" evidence="6">
    <location>
        <begin position="208"/>
        <end position="522"/>
    </location>
</feature>
<dbReference type="Proteomes" id="UP000265366">
    <property type="component" value="Unassembled WGS sequence"/>
</dbReference>
<keyword evidence="2" id="KW-0812">Transmembrane</keyword>
<evidence type="ECO:0000256" key="4">
    <source>
        <dbReference type="SAM" id="MobiDB-lite"/>
    </source>
</evidence>
<dbReference type="OrthoDB" id="7486497at2"/>
<dbReference type="Gene3D" id="3.10.20.310">
    <property type="entry name" value="membrane protein fhac"/>
    <property type="match status" value="1"/>
</dbReference>
<evidence type="ECO:0000313" key="8">
    <source>
        <dbReference type="EMBL" id="RIV86278.1"/>
    </source>
</evidence>
<sequence length="564" mass="60174">MASLCYATILSSPALAQISVSPALEPGRIDQNFEQPLEAQSEPRNRPEQATPPQQGTFAPDMDFVLRDLRIVGATAIDTDRLLATWHHVPGDTITVAEVEALANTISRAYSDAGYALSFAFLPAQKIEDGAVTIRVVEGYIDEVVLAGPAVEQGRMGPSRGVVLRLTERIRNSRPLRAADLERYLLLMNDLPGLTVGATLSPSPSASGGSVITLEIRRDSVSAELGYNSFLPRELKRNAIGAALRLNGYITGSDQLRLSTMHSLVPGAYRSVSGDYSTWLGSDGFRLELAASYSRTEPTSKALREIAYIGKSVNARVGISYPVIRSRARNLNLSAGVSLSNSDVDVLSTPLQRDRLRTIDASATYDFAGPGRSVNLVRVGLSKGVKVLDARGDSRANGSAAYIVADVDLQTDVPVVTLGRGQVSIFASAFGQKAFNRPLLSATECGFGGRQFGRAFDAGIATGDHCLLGSAELRLTAPVYLRISPQPFAIQLYGLIDFGMIRQRGALQPEELRSETGASAGAGVRLSISDVASAGFEATHSLRTPAARANDKGLHLNGSVSLRF</sequence>
<dbReference type="InterPro" id="IPR051544">
    <property type="entry name" value="TPS_OM_transporter"/>
</dbReference>
<gene>
    <name evidence="8" type="ORF">D2V17_09735</name>
</gene>
<dbReference type="Pfam" id="PF08479">
    <property type="entry name" value="POTRA_2"/>
    <property type="match status" value="1"/>
</dbReference>
<dbReference type="GO" id="GO:0008320">
    <property type="term" value="F:protein transmembrane transporter activity"/>
    <property type="evidence" value="ECO:0007669"/>
    <property type="project" value="TreeGrafter"/>
</dbReference>
<feature type="domain" description="Polypeptide-transport-associated ShlB-type" evidence="7">
    <location>
        <begin position="64"/>
        <end position="139"/>
    </location>
</feature>
<dbReference type="GO" id="GO:0098046">
    <property type="term" value="C:type V protein secretion system complex"/>
    <property type="evidence" value="ECO:0007669"/>
    <property type="project" value="TreeGrafter"/>
</dbReference>
<dbReference type="InterPro" id="IPR005565">
    <property type="entry name" value="Hemolysn_activator_HlyB_C"/>
</dbReference>
<evidence type="ECO:0000256" key="2">
    <source>
        <dbReference type="ARBA" id="ARBA00022692"/>
    </source>
</evidence>